<dbReference type="EMBL" id="LR593887">
    <property type="protein sequence ID" value="VTR97800.1"/>
    <property type="molecule type" value="Genomic_DNA"/>
</dbReference>
<dbReference type="KEGG" id="tim:GMBLW1_27730"/>
<protein>
    <submittedName>
        <fullName evidence="1">Uncharacterized protein</fullName>
    </submittedName>
</protein>
<proteinExistence type="predicted"/>
<dbReference type="Proteomes" id="UP000464378">
    <property type="component" value="Chromosome"/>
</dbReference>
<dbReference type="AlphaFoldDB" id="A0A6C2YIE2"/>
<name>A0A6C2YIE2_9BACT</name>
<keyword evidence="2" id="KW-1185">Reference proteome</keyword>
<accession>A0A6C2YIE2</accession>
<dbReference type="InParanoid" id="A0A6C2YIE2"/>
<dbReference type="EMBL" id="LR586016">
    <property type="protein sequence ID" value="VIP01187.1"/>
    <property type="molecule type" value="Genomic_DNA"/>
</dbReference>
<evidence type="ECO:0000313" key="1">
    <source>
        <dbReference type="EMBL" id="VIP01187.1"/>
    </source>
</evidence>
<sequence length="173" mass="18754">MVWRSCRKRCQIARSFTDTADDCEGPQVRLAVDSGSCTGGFLRRSISRRRSSGSGSNIACWRWMVACLSPNNLCLPSNGIAFDGNHVVFHPASGRMNHHVGSPAELPVHLPSYLGSCPADWSADDPRSSPSCDHQELNSRLTSAAVSVRLHSGPASCSSFLARSWLVGPRMLK</sequence>
<evidence type="ECO:0000313" key="2">
    <source>
        <dbReference type="Proteomes" id="UP000464378"/>
    </source>
</evidence>
<reference evidence="1" key="1">
    <citation type="submission" date="2019-04" db="EMBL/GenBank/DDBJ databases">
        <authorList>
            <consortium name="Science for Life Laboratories"/>
        </authorList>
    </citation>
    <scope>NUCLEOTIDE SEQUENCE</scope>
    <source>
        <strain evidence="1">MBLW1</strain>
    </source>
</reference>
<gene>
    <name evidence="1" type="ORF">GMBLW1_27730</name>
</gene>
<organism evidence="1">
    <name type="scientific">Tuwongella immobilis</name>
    <dbReference type="NCBI Taxonomy" id="692036"/>
    <lineage>
        <taxon>Bacteria</taxon>
        <taxon>Pseudomonadati</taxon>
        <taxon>Planctomycetota</taxon>
        <taxon>Planctomycetia</taxon>
        <taxon>Gemmatales</taxon>
        <taxon>Gemmataceae</taxon>
        <taxon>Tuwongella</taxon>
    </lineage>
</organism>